<dbReference type="Proteomes" id="UP000694421">
    <property type="component" value="Unplaced"/>
</dbReference>
<feature type="region of interest" description="Disordered" evidence="1">
    <location>
        <begin position="89"/>
        <end position="108"/>
    </location>
</feature>
<proteinExistence type="predicted"/>
<keyword evidence="3" id="KW-1185">Reference proteome</keyword>
<protein>
    <submittedName>
        <fullName evidence="2">Uncharacterized protein</fullName>
    </submittedName>
</protein>
<reference evidence="2" key="1">
    <citation type="submission" date="2025-08" db="UniProtKB">
        <authorList>
            <consortium name="Ensembl"/>
        </authorList>
    </citation>
    <scope>IDENTIFICATION</scope>
</reference>
<accession>A0A8D0C1E4</accession>
<dbReference type="AlphaFoldDB" id="A0A8D0C1E4"/>
<organism evidence="2 3">
    <name type="scientific">Salvator merianae</name>
    <name type="common">Argentine black and white tegu</name>
    <name type="synonym">Tupinambis merianae</name>
    <dbReference type="NCBI Taxonomy" id="96440"/>
    <lineage>
        <taxon>Eukaryota</taxon>
        <taxon>Metazoa</taxon>
        <taxon>Chordata</taxon>
        <taxon>Craniata</taxon>
        <taxon>Vertebrata</taxon>
        <taxon>Euteleostomi</taxon>
        <taxon>Lepidosauria</taxon>
        <taxon>Squamata</taxon>
        <taxon>Bifurcata</taxon>
        <taxon>Unidentata</taxon>
        <taxon>Episquamata</taxon>
        <taxon>Laterata</taxon>
        <taxon>Teiioidea</taxon>
        <taxon>Teiidae</taxon>
        <taxon>Salvator</taxon>
    </lineage>
</organism>
<sequence length="108" mass="12418">MATTVQESLSSPTLCYPENPYCNRSTSQGCCEIKREGKTIIMDFLPQPKSNSRLDRKITGEPMNFLLITFIRIMELAYSIQSQEQMNSKVGYNNDNSRHTCLKERMKS</sequence>
<dbReference type="Ensembl" id="ENSSMRT00000018847.1">
    <property type="protein sequence ID" value="ENSSMRP00000016141.1"/>
    <property type="gene ID" value="ENSSMRG00000012556.1"/>
</dbReference>
<evidence type="ECO:0000256" key="1">
    <source>
        <dbReference type="SAM" id="MobiDB-lite"/>
    </source>
</evidence>
<name>A0A8D0C1E4_SALMN</name>
<evidence type="ECO:0000313" key="2">
    <source>
        <dbReference type="Ensembl" id="ENSSMRP00000016141.1"/>
    </source>
</evidence>
<evidence type="ECO:0000313" key="3">
    <source>
        <dbReference type="Proteomes" id="UP000694421"/>
    </source>
</evidence>
<feature type="compositionally biased region" description="Basic and acidic residues" evidence="1">
    <location>
        <begin position="96"/>
        <end position="108"/>
    </location>
</feature>
<reference evidence="2" key="2">
    <citation type="submission" date="2025-09" db="UniProtKB">
        <authorList>
            <consortium name="Ensembl"/>
        </authorList>
    </citation>
    <scope>IDENTIFICATION</scope>
</reference>